<evidence type="ECO:0000313" key="11">
    <source>
        <dbReference type="EMBL" id="KAL2836684.1"/>
    </source>
</evidence>
<dbReference type="PANTHER" id="PTHR19384">
    <property type="entry name" value="NITRIC OXIDE SYNTHASE-RELATED"/>
    <property type="match status" value="1"/>
</dbReference>
<keyword evidence="5" id="KW-0274">FAD</keyword>
<keyword evidence="12" id="KW-1185">Reference proteome</keyword>
<comment type="cofactor">
    <cofactor evidence="1">
        <name>FMN</name>
        <dbReference type="ChEBI" id="CHEBI:58210"/>
    </cofactor>
</comment>
<dbReference type="Pfam" id="PF00258">
    <property type="entry name" value="Flavodoxin_1"/>
    <property type="match status" value="1"/>
</dbReference>
<keyword evidence="6" id="KW-0521">NADP</keyword>
<feature type="domain" description="Flavodoxin-like" evidence="9">
    <location>
        <begin position="86"/>
        <end position="235"/>
    </location>
</feature>
<evidence type="ECO:0000259" key="10">
    <source>
        <dbReference type="PROSITE" id="PS51384"/>
    </source>
</evidence>
<dbReference type="InterPro" id="IPR001709">
    <property type="entry name" value="Flavoprot_Pyr_Nucl_cyt_Rdtase"/>
</dbReference>
<organism evidence="11 12">
    <name type="scientific">Aspergillus pseudoustus</name>
    <dbReference type="NCBI Taxonomy" id="1810923"/>
    <lineage>
        <taxon>Eukaryota</taxon>
        <taxon>Fungi</taxon>
        <taxon>Dikarya</taxon>
        <taxon>Ascomycota</taxon>
        <taxon>Pezizomycotina</taxon>
        <taxon>Eurotiomycetes</taxon>
        <taxon>Eurotiomycetidae</taxon>
        <taxon>Eurotiales</taxon>
        <taxon>Aspergillaceae</taxon>
        <taxon>Aspergillus</taxon>
        <taxon>Aspergillus subgen. Nidulantes</taxon>
    </lineage>
</organism>
<feature type="domain" description="FAD-binding FR-type" evidence="10">
    <location>
        <begin position="286"/>
        <end position="534"/>
    </location>
</feature>
<dbReference type="PROSITE" id="PS51384">
    <property type="entry name" value="FAD_FR"/>
    <property type="match status" value="1"/>
</dbReference>
<dbReference type="SUPFAM" id="SSF52343">
    <property type="entry name" value="Ferredoxin reductase-like, C-terminal NADP-linked domain"/>
    <property type="match status" value="1"/>
</dbReference>
<keyword evidence="3" id="KW-0285">Flavoprotein</keyword>
<evidence type="ECO:0000256" key="5">
    <source>
        <dbReference type="ARBA" id="ARBA00022827"/>
    </source>
</evidence>
<accession>A0ABR4JAS6</accession>
<dbReference type="InterPro" id="IPR039261">
    <property type="entry name" value="FNR_nucleotide-bd"/>
</dbReference>
<dbReference type="Gene3D" id="3.40.50.80">
    <property type="entry name" value="Nucleotide-binding domain of ferredoxin-NADP reductase (FNR) module"/>
    <property type="match status" value="1"/>
</dbReference>
<dbReference type="Gene3D" id="1.20.990.10">
    <property type="entry name" value="NADPH-cytochrome p450 Reductase, Chain A, domain 3"/>
    <property type="match status" value="1"/>
</dbReference>
<dbReference type="SUPFAM" id="SSF52218">
    <property type="entry name" value="Flavoproteins"/>
    <property type="match status" value="1"/>
</dbReference>
<dbReference type="Gene3D" id="3.40.50.360">
    <property type="match status" value="1"/>
</dbReference>
<keyword evidence="4" id="KW-0288">FMN</keyword>
<comment type="cofactor">
    <cofactor evidence="2">
        <name>FAD</name>
        <dbReference type="ChEBI" id="CHEBI:57692"/>
    </cofactor>
</comment>
<evidence type="ECO:0000256" key="2">
    <source>
        <dbReference type="ARBA" id="ARBA00001974"/>
    </source>
</evidence>
<proteinExistence type="predicted"/>
<name>A0ABR4JAS6_9EURO</name>
<dbReference type="PRINTS" id="PR00371">
    <property type="entry name" value="FPNCR"/>
</dbReference>
<evidence type="ECO:0008006" key="13">
    <source>
        <dbReference type="Google" id="ProtNLM"/>
    </source>
</evidence>
<dbReference type="PROSITE" id="PS50902">
    <property type="entry name" value="FLAVODOXIN_LIKE"/>
    <property type="match status" value="1"/>
</dbReference>
<dbReference type="InterPro" id="IPR017927">
    <property type="entry name" value="FAD-bd_FR_type"/>
</dbReference>
<evidence type="ECO:0000259" key="9">
    <source>
        <dbReference type="PROSITE" id="PS50902"/>
    </source>
</evidence>
<evidence type="ECO:0000256" key="1">
    <source>
        <dbReference type="ARBA" id="ARBA00001917"/>
    </source>
</evidence>
<dbReference type="Pfam" id="PF00667">
    <property type="entry name" value="FAD_binding_1"/>
    <property type="match status" value="1"/>
</dbReference>
<gene>
    <name evidence="11" type="ORF">BJY01DRAFT_221740</name>
</gene>
<evidence type="ECO:0000313" key="12">
    <source>
        <dbReference type="Proteomes" id="UP001610446"/>
    </source>
</evidence>
<protein>
    <recommendedName>
        <fullName evidence="13">NADPH--cytochrome P450 reductase</fullName>
    </recommendedName>
</protein>
<dbReference type="Proteomes" id="UP001610446">
    <property type="component" value="Unassembled WGS sequence"/>
</dbReference>
<evidence type="ECO:0000256" key="7">
    <source>
        <dbReference type="ARBA" id="ARBA00023002"/>
    </source>
</evidence>
<dbReference type="InterPro" id="IPR008254">
    <property type="entry name" value="Flavodoxin/NO_synth"/>
</dbReference>
<dbReference type="InterPro" id="IPR017938">
    <property type="entry name" value="Riboflavin_synthase-like_b-brl"/>
</dbReference>
<evidence type="ECO:0000256" key="8">
    <source>
        <dbReference type="ARBA" id="ARBA00049342"/>
    </source>
</evidence>
<dbReference type="EMBL" id="JBFXLU010000174">
    <property type="protein sequence ID" value="KAL2836684.1"/>
    <property type="molecule type" value="Genomic_DNA"/>
</dbReference>
<evidence type="ECO:0000256" key="3">
    <source>
        <dbReference type="ARBA" id="ARBA00022630"/>
    </source>
</evidence>
<dbReference type="Pfam" id="PF00175">
    <property type="entry name" value="NAD_binding_1"/>
    <property type="match status" value="1"/>
</dbReference>
<dbReference type="PANTHER" id="PTHR19384:SF108">
    <property type="entry name" value="NADPH--CYTOCHROME P450 REDUCTASE"/>
    <property type="match status" value="1"/>
</dbReference>
<evidence type="ECO:0000256" key="6">
    <source>
        <dbReference type="ARBA" id="ARBA00022857"/>
    </source>
</evidence>
<reference evidence="11 12" key="1">
    <citation type="submission" date="2024-07" db="EMBL/GenBank/DDBJ databases">
        <title>Section-level genome sequencing and comparative genomics of Aspergillus sections Usti and Cavernicolus.</title>
        <authorList>
            <consortium name="Lawrence Berkeley National Laboratory"/>
            <person name="Nybo J.L."/>
            <person name="Vesth T.C."/>
            <person name="Theobald S."/>
            <person name="Frisvad J.C."/>
            <person name="Larsen T.O."/>
            <person name="Kjaerboelling I."/>
            <person name="Rothschild-Mancinelli K."/>
            <person name="Lyhne E.K."/>
            <person name="Kogle M.E."/>
            <person name="Barry K."/>
            <person name="Clum A."/>
            <person name="Na H."/>
            <person name="Ledsgaard L."/>
            <person name="Lin J."/>
            <person name="Lipzen A."/>
            <person name="Kuo A."/>
            <person name="Riley R."/>
            <person name="Mondo S."/>
            <person name="Labutti K."/>
            <person name="Haridas S."/>
            <person name="Pangalinan J."/>
            <person name="Salamov A.A."/>
            <person name="Simmons B.A."/>
            <person name="Magnuson J.K."/>
            <person name="Chen J."/>
            <person name="Drula E."/>
            <person name="Henrissat B."/>
            <person name="Wiebenga A."/>
            <person name="Lubbers R.J."/>
            <person name="Gomes A.C."/>
            <person name="Makela M.R."/>
            <person name="Stajich J."/>
            <person name="Grigoriev I.V."/>
            <person name="Mortensen U.H."/>
            <person name="De Vries R.P."/>
            <person name="Baker S.E."/>
            <person name="Andersen M.R."/>
        </authorList>
    </citation>
    <scope>NUCLEOTIDE SEQUENCE [LARGE SCALE GENOMIC DNA]</scope>
    <source>
        <strain evidence="11 12">CBS 123904</strain>
    </source>
</reference>
<keyword evidence="7" id="KW-0560">Oxidoreductase</keyword>
<dbReference type="InterPro" id="IPR001433">
    <property type="entry name" value="OxRdtase_FAD/NAD-bd"/>
</dbReference>
<sequence length="688" mass="77779">MMEQCLGFLVNQPLDIRRTWHAAEWDDFLAFVLFLLTSTVLLYDSPLFRKSPSALWYQCPQGVNDQQTTSTKLNIARAIKDQGKEIVIFYGTQSGTSYELSRHLSRSMFQRFSKTSIVADLSECNYDSLAELPLSVIVLFILSTYGEGGPPDNAIQFDEWLDKGLSRHPPASLANLHFAILGLGNRKYQYYNQFAQKAQKRLETAGCCAIMPLALADESRGFTRGDYSEWAAQLMKDLIEQYNIPEQLRPYEAVFEVEHCDSPYDNQEASRPNHLQRGAKLATSHDAIYSANIASITNITPQAEQTTLHIEIDTAHLPRFKYSAGDHLLIWPENSPYEIQRLSQLLGIDHDEIHRPLQIRNKDPETKSCWPQSVTIHTLFKHHLDIAGLASKDLILYLKEFAPNETTRNNLNQMADNYRDLSTACSLNFASVLLRASGPTVTWTIPFSFLLENINPLRPRPYSIASAPAVSPRKIALTVAVKELNPGSEQSAWGLASGFLLGVQQSLKPGTLGAEIQPTPTLWCSLRRSKFKPPASNMHPIIMIANGSGIAPFLGFLQHRLRKLEIEGGVGKMFLFYGCRDEASHLYKDELCRMHGAFSGQLRLITAYSRKGEGYIQDQVRSRREEIRGMLCDEKANVYICGLVNMAGTVREELLNTMQKKEGWTDAEARDFESTQMRMRKWQLDVWG</sequence>
<dbReference type="InterPro" id="IPR029039">
    <property type="entry name" value="Flavoprotein-like_sf"/>
</dbReference>
<dbReference type="PRINTS" id="PR00369">
    <property type="entry name" value="FLAVODOXIN"/>
</dbReference>
<dbReference type="Gene3D" id="2.40.30.10">
    <property type="entry name" value="Translation factors"/>
    <property type="match status" value="1"/>
</dbReference>
<dbReference type="InterPro" id="IPR023173">
    <property type="entry name" value="NADPH_Cyt_P450_Rdtase_alpha"/>
</dbReference>
<evidence type="ECO:0000256" key="4">
    <source>
        <dbReference type="ARBA" id="ARBA00022643"/>
    </source>
</evidence>
<comment type="catalytic activity">
    <reaction evidence="8">
        <text>2 oxidized [cytochrome P450] + NADPH = 2 reduced [cytochrome P450] + NADP(+) + H(+)</text>
        <dbReference type="Rhea" id="RHEA:24040"/>
        <dbReference type="Rhea" id="RHEA-COMP:14627"/>
        <dbReference type="Rhea" id="RHEA-COMP:14628"/>
        <dbReference type="ChEBI" id="CHEBI:15378"/>
        <dbReference type="ChEBI" id="CHEBI:55376"/>
        <dbReference type="ChEBI" id="CHEBI:57783"/>
        <dbReference type="ChEBI" id="CHEBI:58349"/>
        <dbReference type="ChEBI" id="CHEBI:60344"/>
        <dbReference type="EC" id="1.6.2.4"/>
    </reaction>
</comment>
<dbReference type="InterPro" id="IPR001094">
    <property type="entry name" value="Flavdoxin-like"/>
</dbReference>
<comment type="caution">
    <text evidence="11">The sequence shown here is derived from an EMBL/GenBank/DDBJ whole genome shotgun (WGS) entry which is preliminary data.</text>
</comment>
<dbReference type="InterPro" id="IPR003097">
    <property type="entry name" value="CysJ-like_FAD-binding"/>
</dbReference>
<dbReference type="SUPFAM" id="SSF63380">
    <property type="entry name" value="Riboflavin synthase domain-like"/>
    <property type="match status" value="1"/>
</dbReference>